<keyword evidence="6" id="KW-0106">Calcium</keyword>
<dbReference type="PANTHER" id="PTHR42693:SF42">
    <property type="entry name" value="ARYLSULFATASE G"/>
    <property type="match status" value="1"/>
</dbReference>
<evidence type="ECO:0000256" key="7">
    <source>
        <dbReference type="SAM" id="SignalP"/>
    </source>
</evidence>
<dbReference type="InterPro" id="IPR000917">
    <property type="entry name" value="Sulfatase_N"/>
</dbReference>
<comment type="similarity">
    <text evidence="2">Belongs to the sulfatase family.</text>
</comment>
<evidence type="ECO:0000256" key="5">
    <source>
        <dbReference type="ARBA" id="ARBA00022801"/>
    </source>
</evidence>
<feature type="domain" description="Sulfatase N-terminal" evidence="8">
    <location>
        <begin position="34"/>
        <end position="385"/>
    </location>
</feature>
<evidence type="ECO:0000256" key="2">
    <source>
        <dbReference type="ARBA" id="ARBA00008779"/>
    </source>
</evidence>
<dbReference type="Gene3D" id="3.30.1120.10">
    <property type="match status" value="1"/>
</dbReference>
<dbReference type="SUPFAM" id="SSF53649">
    <property type="entry name" value="Alkaline phosphatase-like"/>
    <property type="match status" value="1"/>
</dbReference>
<sequence length="622" mass="70002">MSRLLTTLALATCTFLCAAGFAAPAFSQDRPEKPNVVLLLADDLGWQDVGCYDIDEPCPYETPNIDRLSQQGVLFRQAYSPAPTCAPSRAAILSGKHPARTQKTHVVGGAPPSPHAKNSPLISPWYRGRMKLSEITIAEALRENGYRTGHAGKWHVAIQHFAFPQPVDQGFDFSLAERGVTRRMRPDRLSGFASDADDDPYQLDEDGFPFHQNVTNAVEFMDESKSQPFFLYHATYLVHAPIHSRSERLLRKYCEKMNVPFPSDPDKWELEGQRNPFYGAMVEMLDHYVGKVLRYLETTEDPRWPGHRLSENTYVIFTSDNGGMEQHPGEIITDNYPLDKGKINAKEGGVRVPLIIRGPGIAPGTESDVMVNGLDFYPTILSWTGTSKPAQQHLDGADLSSLLASDPKDASMIVDRDGKPRDSMFWHFPHSSMQSTLRVGGYKLIRNWSDVLQDGSNPLELYHLYDERNQRVDIEESNNLAAEMPEKAAAMNEELQKRLDETAASPPFLNPNCSRRLPRQDQVCEVSDHGRDGNTVWAKFQTHGAKVVKANLIYTDNGGERYEEWYRTPAKINGDRVQVELPEGATHYVFNLIDENHYLVSYPTMRLGKDSSEKYSKRAIAK</sequence>
<evidence type="ECO:0000256" key="4">
    <source>
        <dbReference type="ARBA" id="ARBA00022729"/>
    </source>
</evidence>
<keyword evidence="3" id="KW-0479">Metal-binding</keyword>
<dbReference type="GO" id="GO:0004065">
    <property type="term" value="F:arylsulfatase activity"/>
    <property type="evidence" value="ECO:0007669"/>
    <property type="project" value="TreeGrafter"/>
</dbReference>
<comment type="cofactor">
    <cofactor evidence="1">
        <name>Ca(2+)</name>
        <dbReference type="ChEBI" id="CHEBI:29108"/>
    </cofactor>
</comment>
<accession>K5CD82</accession>
<proteinExistence type="inferred from homology"/>
<dbReference type="FunFam" id="3.40.720.10:FF:000230">
    <property type="entry name" value="Arylsulfatase (A or B)"/>
    <property type="match status" value="1"/>
</dbReference>
<dbReference type="PANTHER" id="PTHR42693">
    <property type="entry name" value="ARYLSULFATASE FAMILY MEMBER"/>
    <property type="match status" value="1"/>
</dbReference>
<dbReference type="EMBL" id="AMCW01000089">
    <property type="protein sequence ID" value="EKK01580.1"/>
    <property type="molecule type" value="Genomic_DNA"/>
</dbReference>
<dbReference type="CDD" id="cd16144">
    <property type="entry name" value="ARS_like"/>
    <property type="match status" value="1"/>
</dbReference>
<dbReference type="PATRIC" id="fig|993517.3.peg.3289"/>
<keyword evidence="4 7" id="KW-0732">Signal</keyword>
<evidence type="ECO:0000256" key="1">
    <source>
        <dbReference type="ARBA" id="ARBA00001913"/>
    </source>
</evidence>
<organism evidence="9 10">
    <name type="scientific">Rhodopirellula baltica SH28</name>
    <dbReference type="NCBI Taxonomy" id="993517"/>
    <lineage>
        <taxon>Bacteria</taxon>
        <taxon>Pseudomonadati</taxon>
        <taxon>Planctomycetota</taxon>
        <taxon>Planctomycetia</taxon>
        <taxon>Pirellulales</taxon>
        <taxon>Pirellulaceae</taxon>
        <taxon>Rhodopirellula</taxon>
    </lineage>
</organism>
<dbReference type="InterPro" id="IPR024607">
    <property type="entry name" value="Sulfatase_CS"/>
</dbReference>
<evidence type="ECO:0000256" key="6">
    <source>
        <dbReference type="ARBA" id="ARBA00022837"/>
    </source>
</evidence>
<comment type="caution">
    <text evidence="9">The sequence shown here is derived from an EMBL/GenBank/DDBJ whole genome shotgun (WGS) entry which is preliminary data.</text>
</comment>
<dbReference type="RefSeq" id="WP_007332726.1">
    <property type="nucleotide sequence ID" value="NZ_AMCW01000089.1"/>
</dbReference>
<dbReference type="GO" id="GO:0046872">
    <property type="term" value="F:metal ion binding"/>
    <property type="evidence" value="ECO:0007669"/>
    <property type="project" value="UniProtKB-KW"/>
</dbReference>
<dbReference type="Pfam" id="PF00884">
    <property type="entry name" value="Sulfatase"/>
    <property type="match status" value="1"/>
</dbReference>
<name>K5CD82_RHOBT</name>
<reference evidence="9 10" key="1">
    <citation type="journal article" date="2013" name="Mar. Genomics">
        <title>Expression of sulfatases in Rhodopirellula baltica and the diversity of sulfatases in the genus Rhodopirellula.</title>
        <authorList>
            <person name="Wegner C.E."/>
            <person name="Richter-Heitmann T."/>
            <person name="Klindworth A."/>
            <person name="Klockow C."/>
            <person name="Richter M."/>
            <person name="Achstetter T."/>
            <person name="Glockner F.O."/>
            <person name="Harder J."/>
        </authorList>
    </citation>
    <scope>NUCLEOTIDE SEQUENCE [LARGE SCALE GENOMIC DNA]</scope>
    <source>
        <strain evidence="9 10">SH28</strain>
    </source>
</reference>
<evidence type="ECO:0000259" key="8">
    <source>
        <dbReference type="Pfam" id="PF00884"/>
    </source>
</evidence>
<dbReference type="InterPro" id="IPR017850">
    <property type="entry name" value="Alkaline_phosphatase_core_sf"/>
</dbReference>
<dbReference type="PROSITE" id="PS00149">
    <property type="entry name" value="SULFATASE_2"/>
    <property type="match status" value="1"/>
</dbReference>
<evidence type="ECO:0000313" key="9">
    <source>
        <dbReference type="EMBL" id="EKK01580.1"/>
    </source>
</evidence>
<dbReference type="InterPro" id="IPR050738">
    <property type="entry name" value="Sulfatase"/>
</dbReference>
<protein>
    <submittedName>
        <fullName evidence="9">N-acetylgalactosamine 6-sulfate sulfatase (GALNS)</fullName>
    </submittedName>
</protein>
<dbReference type="Proteomes" id="UP000007993">
    <property type="component" value="Unassembled WGS sequence"/>
</dbReference>
<feature type="chain" id="PRO_5003882034" evidence="7">
    <location>
        <begin position="19"/>
        <end position="622"/>
    </location>
</feature>
<evidence type="ECO:0000313" key="10">
    <source>
        <dbReference type="Proteomes" id="UP000007993"/>
    </source>
</evidence>
<keyword evidence="5" id="KW-0378">Hydrolase</keyword>
<feature type="signal peptide" evidence="7">
    <location>
        <begin position="1"/>
        <end position="18"/>
    </location>
</feature>
<gene>
    <name evidence="9" type="ORF">RBSH_03033</name>
</gene>
<evidence type="ECO:0000256" key="3">
    <source>
        <dbReference type="ARBA" id="ARBA00022723"/>
    </source>
</evidence>
<dbReference type="Gene3D" id="3.40.720.10">
    <property type="entry name" value="Alkaline Phosphatase, subunit A"/>
    <property type="match status" value="1"/>
</dbReference>
<dbReference type="AlphaFoldDB" id="K5CD82"/>